<proteinExistence type="inferred from homology"/>
<evidence type="ECO:0000256" key="1">
    <source>
        <dbReference type="ARBA" id="ARBA00023125"/>
    </source>
</evidence>
<dbReference type="InterPro" id="IPR000424">
    <property type="entry name" value="Primosome_PriB/ssb"/>
</dbReference>
<comment type="caution">
    <text evidence="2">Lacks conserved residue(s) required for the propagation of feature annotation.</text>
</comment>
<name>A0A1G1XRR3_9BACT</name>
<dbReference type="PANTHER" id="PTHR10302">
    <property type="entry name" value="SINGLE-STRANDED DNA-BINDING PROTEIN"/>
    <property type="match status" value="1"/>
</dbReference>
<dbReference type="GO" id="GO:0003697">
    <property type="term" value="F:single-stranded DNA binding"/>
    <property type="evidence" value="ECO:0007669"/>
    <property type="project" value="UniProtKB-UniRule"/>
</dbReference>
<dbReference type="EMBL" id="MHIA01000007">
    <property type="protein sequence ID" value="OGY42765.1"/>
    <property type="molecule type" value="Genomic_DNA"/>
</dbReference>
<dbReference type="InterPro" id="IPR011344">
    <property type="entry name" value="ssDNA-bd"/>
</dbReference>
<keyword evidence="1 2" id="KW-0238">DNA-binding</keyword>
<dbReference type="SUPFAM" id="SSF50249">
    <property type="entry name" value="Nucleic acid-binding proteins"/>
    <property type="match status" value="1"/>
</dbReference>
<dbReference type="InterPro" id="IPR012340">
    <property type="entry name" value="NA-bd_OB-fold"/>
</dbReference>
<dbReference type="NCBIfam" id="TIGR00621">
    <property type="entry name" value="ssb"/>
    <property type="match status" value="1"/>
</dbReference>
<accession>A0A1G1XRR3</accession>
<comment type="subunit">
    <text evidence="2">Homotetramer.</text>
</comment>
<evidence type="ECO:0000313" key="5">
    <source>
        <dbReference type="Proteomes" id="UP000176260"/>
    </source>
</evidence>
<comment type="caution">
    <text evidence="4">The sequence shown here is derived from an EMBL/GenBank/DDBJ whole genome shotgun (WGS) entry which is preliminary data.</text>
</comment>
<dbReference type="GO" id="GO:0009295">
    <property type="term" value="C:nucleoid"/>
    <property type="evidence" value="ECO:0007669"/>
    <property type="project" value="TreeGrafter"/>
</dbReference>
<dbReference type="HAMAP" id="MF_00984">
    <property type="entry name" value="SSB"/>
    <property type="match status" value="1"/>
</dbReference>
<evidence type="ECO:0000256" key="3">
    <source>
        <dbReference type="PIRNR" id="PIRNR002070"/>
    </source>
</evidence>
<dbReference type="PROSITE" id="PS50935">
    <property type="entry name" value="SSB"/>
    <property type="match status" value="1"/>
</dbReference>
<evidence type="ECO:0000313" key="4">
    <source>
        <dbReference type="EMBL" id="OGY42765.1"/>
    </source>
</evidence>
<dbReference type="PIRSF" id="PIRSF002070">
    <property type="entry name" value="SSB"/>
    <property type="match status" value="1"/>
</dbReference>
<organism evidence="4 5">
    <name type="scientific">Candidatus Buchananbacteria bacterium RBG_13_39_9</name>
    <dbReference type="NCBI Taxonomy" id="1797531"/>
    <lineage>
        <taxon>Bacteria</taxon>
        <taxon>Candidatus Buchananiibacteriota</taxon>
    </lineage>
</organism>
<dbReference type="Proteomes" id="UP000176260">
    <property type="component" value="Unassembled WGS sequence"/>
</dbReference>
<protein>
    <recommendedName>
        <fullName evidence="2 3">Single-stranded DNA-binding protein</fullName>
        <shortName evidence="2">SSB</shortName>
    </recommendedName>
</protein>
<dbReference type="Gene3D" id="2.40.50.140">
    <property type="entry name" value="Nucleic acid-binding proteins"/>
    <property type="match status" value="1"/>
</dbReference>
<dbReference type="GO" id="GO:0006260">
    <property type="term" value="P:DNA replication"/>
    <property type="evidence" value="ECO:0007669"/>
    <property type="project" value="InterPro"/>
</dbReference>
<gene>
    <name evidence="4" type="ORF">A2Y67_02495</name>
</gene>
<reference evidence="4 5" key="1">
    <citation type="journal article" date="2016" name="Nat. Commun.">
        <title>Thousands of microbial genomes shed light on interconnected biogeochemical processes in an aquifer system.</title>
        <authorList>
            <person name="Anantharaman K."/>
            <person name="Brown C.T."/>
            <person name="Hug L.A."/>
            <person name="Sharon I."/>
            <person name="Castelle C.J."/>
            <person name="Probst A.J."/>
            <person name="Thomas B.C."/>
            <person name="Singh A."/>
            <person name="Wilkins M.J."/>
            <person name="Karaoz U."/>
            <person name="Brodie E.L."/>
            <person name="Williams K.H."/>
            <person name="Hubbard S.S."/>
            <person name="Banfield J.F."/>
        </authorList>
    </citation>
    <scope>NUCLEOTIDE SEQUENCE [LARGE SCALE GENOMIC DNA]</scope>
</reference>
<dbReference type="PANTHER" id="PTHR10302:SF27">
    <property type="entry name" value="SINGLE-STRANDED DNA-BINDING PROTEIN"/>
    <property type="match status" value="1"/>
</dbReference>
<sequence length="153" mass="17062">MNLNKAMIIGNLTRDPEVKTTPQGTSVASFSVATNFVWTDQSGQKQEKAEYHNVVAWRKLADIIGQYLKKGSKVYIEGRLQTRDWTGQDGVKRYRTEIVADNMIMLDRAGNAGQSGNYPAKAKETDLPIIEQNAPAVEAESESDEIKLEDIPF</sequence>
<dbReference type="Pfam" id="PF00436">
    <property type="entry name" value="SSB"/>
    <property type="match status" value="1"/>
</dbReference>
<dbReference type="CDD" id="cd04496">
    <property type="entry name" value="SSB_OBF"/>
    <property type="match status" value="1"/>
</dbReference>
<dbReference type="AlphaFoldDB" id="A0A1G1XRR3"/>
<evidence type="ECO:0000256" key="2">
    <source>
        <dbReference type="HAMAP-Rule" id="MF_00984"/>
    </source>
</evidence>